<dbReference type="InterPro" id="IPR018480">
    <property type="entry name" value="PNAcMuramoyl-5peptid_Trfase_CS"/>
</dbReference>
<evidence type="ECO:0000256" key="7">
    <source>
        <dbReference type="SAM" id="Phobius"/>
    </source>
</evidence>
<feature type="transmembrane region" description="Helical" evidence="7">
    <location>
        <begin position="140"/>
        <end position="159"/>
    </location>
</feature>
<evidence type="ECO:0000256" key="3">
    <source>
        <dbReference type="ARBA" id="ARBA00022679"/>
    </source>
</evidence>
<feature type="transmembrane region" description="Helical" evidence="7">
    <location>
        <begin position="197"/>
        <end position="216"/>
    </location>
</feature>
<keyword evidence="6 7" id="KW-0472">Membrane</keyword>
<keyword evidence="3 8" id="KW-0808">Transferase</keyword>
<proteinExistence type="predicted"/>
<dbReference type="EMBL" id="QMAU01000012">
    <property type="protein sequence ID" value="RXI58543.1"/>
    <property type="molecule type" value="Genomic_DNA"/>
</dbReference>
<evidence type="ECO:0000256" key="6">
    <source>
        <dbReference type="ARBA" id="ARBA00023136"/>
    </source>
</evidence>
<evidence type="ECO:0000256" key="5">
    <source>
        <dbReference type="ARBA" id="ARBA00022989"/>
    </source>
</evidence>
<dbReference type="InterPro" id="IPR000715">
    <property type="entry name" value="Glycosyl_transferase_4"/>
</dbReference>
<feature type="transmembrane region" description="Helical" evidence="7">
    <location>
        <begin position="228"/>
        <end position="244"/>
    </location>
</feature>
<dbReference type="Pfam" id="PF00953">
    <property type="entry name" value="Glycos_transf_4"/>
    <property type="match status" value="1"/>
</dbReference>
<dbReference type="CDD" id="cd06853">
    <property type="entry name" value="GT_WecA_like"/>
    <property type="match status" value="1"/>
</dbReference>
<dbReference type="GO" id="GO:0016740">
    <property type="term" value="F:transferase activity"/>
    <property type="evidence" value="ECO:0007669"/>
    <property type="project" value="UniProtKB-KW"/>
</dbReference>
<keyword evidence="4 7" id="KW-0812">Transmembrane</keyword>
<evidence type="ECO:0000256" key="1">
    <source>
        <dbReference type="ARBA" id="ARBA00004651"/>
    </source>
</evidence>
<name>A0ABY0ESN4_CLOTA</name>
<keyword evidence="5 7" id="KW-1133">Transmembrane helix</keyword>
<feature type="transmembrane region" description="Helical" evidence="7">
    <location>
        <begin position="79"/>
        <end position="98"/>
    </location>
</feature>
<keyword evidence="2" id="KW-1003">Cell membrane</keyword>
<evidence type="ECO:0000313" key="8">
    <source>
        <dbReference type="EMBL" id="RXI58543.1"/>
    </source>
</evidence>
<comment type="subcellular location">
    <subcellularLocation>
        <location evidence="1">Cell membrane</location>
        <topology evidence="1">Multi-pass membrane protein</topology>
    </subcellularLocation>
</comment>
<protein>
    <submittedName>
        <fullName evidence="8">Undecaprenyl/decaprenyl-phosphate alpha-N-acetylglucosaminyl 1-phosphate transferase</fullName>
    </submittedName>
</protein>
<organism evidence="8 9">
    <name type="scientific">Clostridium tetani</name>
    <dbReference type="NCBI Taxonomy" id="1513"/>
    <lineage>
        <taxon>Bacteria</taxon>
        <taxon>Bacillati</taxon>
        <taxon>Bacillota</taxon>
        <taxon>Clostridia</taxon>
        <taxon>Eubacteriales</taxon>
        <taxon>Clostridiaceae</taxon>
        <taxon>Clostridium</taxon>
    </lineage>
</organism>
<feature type="transmembrane region" description="Helical" evidence="7">
    <location>
        <begin position="110"/>
        <end position="128"/>
    </location>
</feature>
<dbReference type="PANTHER" id="PTHR22926:SF3">
    <property type="entry name" value="UNDECAPRENYL-PHOSPHATE ALPHA-N-ACETYLGLUCOSAMINYL 1-PHOSPHATE TRANSFERASE"/>
    <property type="match status" value="1"/>
</dbReference>
<feature type="transmembrane region" description="Helical" evidence="7">
    <location>
        <begin position="329"/>
        <end position="348"/>
    </location>
</feature>
<comment type="caution">
    <text evidence="8">The sequence shown here is derived from an EMBL/GenBank/DDBJ whole genome shotgun (WGS) entry which is preliminary data.</text>
</comment>
<evidence type="ECO:0000256" key="2">
    <source>
        <dbReference type="ARBA" id="ARBA00022475"/>
    </source>
</evidence>
<accession>A0ABY0ESN4</accession>
<dbReference type="PROSITE" id="PS01348">
    <property type="entry name" value="MRAY_2"/>
    <property type="match status" value="1"/>
</dbReference>
<feature type="transmembrane region" description="Helical" evidence="7">
    <location>
        <begin position="55"/>
        <end position="73"/>
    </location>
</feature>
<evidence type="ECO:0000313" key="9">
    <source>
        <dbReference type="Proteomes" id="UP000290273"/>
    </source>
</evidence>
<dbReference type="Proteomes" id="UP000290273">
    <property type="component" value="Unassembled WGS sequence"/>
</dbReference>
<reference evidence="8 9" key="1">
    <citation type="submission" date="2018-06" db="EMBL/GenBank/DDBJ databases">
        <title>Genome conservation of Clostridium tetani.</title>
        <authorList>
            <person name="Bruggemann H."/>
            <person name="Popoff M.R."/>
        </authorList>
    </citation>
    <scope>NUCLEOTIDE SEQUENCE [LARGE SCALE GENOMIC DNA]</scope>
    <source>
        <strain evidence="8 9">63.05</strain>
    </source>
</reference>
<evidence type="ECO:0000256" key="4">
    <source>
        <dbReference type="ARBA" id="ARBA00022692"/>
    </source>
</evidence>
<feature type="transmembrane region" description="Helical" evidence="7">
    <location>
        <begin position="250"/>
        <end position="271"/>
    </location>
</feature>
<dbReference type="PANTHER" id="PTHR22926">
    <property type="entry name" value="PHOSPHO-N-ACETYLMURAMOYL-PENTAPEPTIDE-TRANSFERASE"/>
    <property type="match status" value="1"/>
</dbReference>
<feature type="transmembrane region" description="Helical" evidence="7">
    <location>
        <begin position="171"/>
        <end position="191"/>
    </location>
</feature>
<feature type="transmembrane region" description="Helical" evidence="7">
    <location>
        <begin position="302"/>
        <end position="323"/>
    </location>
</feature>
<sequence>MAPINGEIVMNELFLAFIVSTIASIILTPLVKKFAIKVKVIDVPKDKRRVHKKPIPLLGGIAIYLSFLFTVVMKDGPLTNSEKGILIGATIIVIAGFLDDKYELRPIYKLLFQILAATTLVAFDLRIVNITNPFSNSNPWLSTGLLSIPLTLIWVVGITNAINLIDGLDGLAAGVALISSVTLFIIAVMSIDIRYEAAFLTAALSGAILGFLPYNFNPASIFMGDTGAQLLGFLLAAISIEGAIKSAATVAISVPILALGIPIYDTLFAMIRRKINGKSIMEADKGHLHHRLLDMGLNQRQAVLIMYVISAILGSFAILAMQISNQNSYFLLAVVVMIIMAIAWRYGFFKHKE</sequence>
<feature type="transmembrane region" description="Helical" evidence="7">
    <location>
        <begin position="13"/>
        <end position="31"/>
    </location>
</feature>
<gene>
    <name evidence="8" type="ORF">DP131_01250</name>
</gene>